<dbReference type="InterPro" id="IPR039853">
    <property type="entry name" value="Pinin"/>
</dbReference>
<dbReference type="InterPro" id="IPR006786">
    <property type="entry name" value="Pinin_SDK_MemA"/>
</dbReference>
<feature type="compositionally biased region" description="Basic and acidic residues" evidence="8">
    <location>
        <begin position="281"/>
        <end position="291"/>
    </location>
</feature>
<protein>
    <recommendedName>
        <fullName evidence="9">Pinin/SDK/MemA protein domain-containing protein</fullName>
    </recommendedName>
</protein>
<name>A0A6A5UAR8_9PLEO</name>
<dbReference type="OrthoDB" id="330772at2759"/>
<sequence>MNAPIASAVVLPERESPPPASSPTGIKRRQSSISEHDVKRARLNGDGAITDRRDSISKSSAPAPKGRERGRERRLFGAALGALSQNSATAGQRRRIEIEKRQQAQRKSEDQESEQRKLGRLAKRTAQRWREQKNFEKASMCLRHDNLLAMAHFLRTTTEPQLLYKPWETTPDEDDRIRDQIAAAQDTIRGELEDYEYQQEAAAREQDVPREGQPDRNADTSTSGKELNLETQMEPVTANDGSTDGGDALPANSEQQDDHARHTNEVSTEGQMAGNNQHGEVTSHETNKRAMDEIGEEVVEAGEDMVIY</sequence>
<feature type="compositionally biased region" description="Basic and acidic residues" evidence="8">
    <location>
        <begin position="94"/>
        <end position="117"/>
    </location>
</feature>
<comment type="similarity">
    <text evidence="2">Belongs to the pinin family.</text>
</comment>
<evidence type="ECO:0000256" key="1">
    <source>
        <dbReference type="ARBA" id="ARBA00004123"/>
    </source>
</evidence>
<dbReference type="GO" id="GO:0008380">
    <property type="term" value="P:RNA splicing"/>
    <property type="evidence" value="ECO:0007669"/>
    <property type="project" value="UniProtKB-KW"/>
</dbReference>
<keyword evidence="3" id="KW-0507">mRNA processing</keyword>
<evidence type="ECO:0000256" key="7">
    <source>
        <dbReference type="ARBA" id="ARBA00023242"/>
    </source>
</evidence>
<evidence type="ECO:0000313" key="11">
    <source>
        <dbReference type="Proteomes" id="UP000800035"/>
    </source>
</evidence>
<evidence type="ECO:0000256" key="5">
    <source>
        <dbReference type="ARBA" id="ARBA00023163"/>
    </source>
</evidence>
<dbReference type="Proteomes" id="UP000800035">
    <property type="component" value="Unassembled WGS sequence"/>
</dbReference>
<evidence type="ECO:0000256" key="2">
    <source>
        <dbReference type="ARBA" id="ARBA00010386"/>
    </source>
</evidence>
<feature type="compositionally biased region" description="Polar residues" evidence="8">
    <location>
        <begin position="219"/>
        <end position="231"/>
    </location>
</feature>
<dbReference type="PANTHER" id="PTHR12707">
    <property type="entry name" value="PINN"/>
    <property type="match status" value="1"/>
</dbReference>
<evidence type="ECO:0000313" key="10">
    <source>
        <dbReference type="EMBL" id="KAF1962005.1"/>
    </source>
</evidence>
<comment type="subcellular location">
    <subcellularLocation>
        <location evidence="1">Nucleus</location>
    </subcellularLocation>
</comment>
<dbReference type="GO" id="GO:0071013">
    <property type="term" value="C:catalytic step 2 spliceosome"/>
    <property type="evidence" value="ECO:0007669"/>
    <property type="project" value="TreeGrafter"/>
</dbReference>
<feature type="compositionally biased region" description="Polar residues" evidence="8">
    <location>
        <begin position="265"/>
        <end position="280"/>
    </location>
</feature>
<evidence type="ECO:0000256" key="6">
    <source>
        <dbReference type="ARBA" id="ARBA00023187"/>
    </source>
</evidence>
<evidence type="ECO:0000256" key="8">
    <source>
        <dbReference type="SAM" id="MobiDB-lite"/>
    </source>
</evidence>
<dbReference type="PANTHER" id="PTHR12707:SF0">
    <property type="entry name" value="PININ"/>
    <property type="match status" value="1"/>
</dbReference>
<proteinExistence type="inferred from homology"/>
<organism evidence="10 11">
    <name type="scientific">Byssothecium circinans</name>
    <dbReference type="NCBI Taxonomy" id="147558"/>
    <lineage>
        <taxon>Eukaryota</taxon>
        <taxon>Fungi</taxon>
        <taxon>Dikarya</taxon>
        <taxon>Ascomycota</taxon>
        <taxon>Pezizomycotina</taxon>
        <taxon>Dothideomycetes</taxon>
        <taxon>Pleosporomycetidae</taxon>
        <taxon>Pleosporales</taxon>
        <taxon>Massarineae</taxon>
        <taxon>Massarinaceae</taxon>
        <taxon>Byssothecium</taxon>
    </lineage>
</organism>
<dbReference type="EMBL" id="ML976980">
    <property type="protein sequence ID" value="KAF1962005.1"/>
    <property type="molecule type" value="Genomic_DNA"/>
</dbReference>
<feature type="region of interest" description="Disordered" evidence="8">
    <location>
        <begin position="198"/>
        <end position="291"/>
    </location>
</feature>
<reference evidence="10" key="1">
    <citation type="journal article" date="2020" name="Stud. Mycol.">
        <title>101 Dothideomycetes genomes: a test case for predicting lifestyles and emergence of pathogens.</title>
        <authorList>
            <person name="Haridas S."/>
            <person name="Albert R."/>
            <person name="Binder M."/>
            <person name="Bloem J."/>
            <person name="Labutti K."/>
            <person name="Salamov A."/>
            <person name="Andreopoulos B."/>
            <person name="Baker S."/>
            <person name="Barry K."/>
            <person name="Bills G."/>
            <person name="Bluhm B."/>
            <person name="Cannon C."/>
            <person name="Castanera R."/>
            <person name="Culley D."/>
            <person name="Daum C."/>
            <person name="Ezra D."/>
            <person name="Gonzalez J."/>
            <person name="Henrissat B."/>
            <person name="Kuo A."/>
            <person name="Liang C."/>
            <person name="Lipzen A."/>
            <person name="Lutzoni F."/>
            <person name="Magnuson J."/>
            <person name="Mondo S."/>
            <person name="Nolan M."/>
            <person name="Ohm R."/>
            <person name="Pangilinan J."/>
            <person name="Park H.-J."/>
            <person name="Ramirez L."/>
            <person name="Alfaro M."/>
            <person name="Sun H."/>
            <person name="Tritt A."/>
            <person name="Yoshinaga Y."/>
            <person name="Zwiers L.-H."/>
            <person name="Turgeon B."/>
            <person name="Goodwin S."/>
            <person name="Spatafora J."/>
            <person name="Crous P."/>
            <person name="Grigoriev I."/>
        </authorList>
    </citation>
    <scope>NUCLEOTIDE SEQUENCE</scope>
    <source>
        <strain evidence="10">CBS 675.92</strain>
    </source>
</reference>
<evidence type="ECO:0000256" key="3">
    <source>
        <dbReference type="ARBA" id="ARBA00022664"/>
    </source>
</evidence>
<feature type="region of interest" description="Disordered" evidence="8">
    <location>
        <begin position="1"/>
        <end position="126"/>
    </location>
</feature>
<gene>
    <name evidence="10" type="ORF">CC80DRAFT_543373</name>
</gene>
<feature type="compositionally biased region" description="Basic and acidic residues" evidence="8">
    <location>
        <begin position="65"/>
        <end position="75"/>
    </location>
</feature>
<dbReference type="GO" id="GO:0006397">
    <property type="term" value="P:mRNA processing"/>
    <property type="evidence" value="ECO:0007669"/>
    <property type="project" value="UniProtKB-KW"/>
</dbReference>
<keyword evidence="6" id="KW-0508">mRNA splicing</keyword>
<feature type="domain" description="Pinin/SDK/MemA protein" evidence="9">
    <location>
        <begin position="67"/>
        <end position="181"/>
    </location>
</feature>
<evidence type="ECO:0000259" key="9">
    <source>
        <dbReference type="Pfam" id="PF04696"/>
    </source>
</evidence>
<accession>A0A6A5UAR8</accession>
<dbReference type="Pfam" id="PF04696">
    <property type="entry name" value="Pinin_SDK_memA"/>
    <property type="match status" value="1"/>
</dbReference>
<keyword evidence="4" id="KW-0805">Transcription regulation</keyword>
<keyword evidence="11" id="KW-1185">Reference proteome</keyword>
<keyword evidence="7" id="KW-0539">Nucleus</keyword>
<keyword evidence="5" id="KW-0804">Transcription</keyword>
<dbReference type="AlphaFoldDB" id="A0A6A5UAR8"/>
<feature type="compositionally biased region" description="Basic and acidic residues" evidence="8">
    <location>
        <begin position="202"/>
        <end position="218"/>
    </location>
</feature>
<evidence type="ECO:0000256" key="4">
    <source>
        <dbReference type="ARBA" id="ARBA00023015"/>
    </source>
</evidence>